<organism evidence="1">
    <name type="scientific">Arundo donax</name>
    <name type="common">Giant reed</name>
    <name type="synonym">Donax arundinaceus</name>
    <dbReference type="NCBI Taxonomy" id="35708"/>
    <lineage>
        <taxon>Eukaryota</taxon>
        <taxon>Viridiplantae</taxon>
        <taxon>Streptophyta</taxon>
        <taxon>Embryophyta</taxon>
        <taxon>Tracheophyta</taxon>
        <taxon>Spermatophyta</taxon>
        <taxon>Magnoliopsida</taxon>
        <taxon>Liliopsida</taxon>
        <taxon>Poales</taxon>
        <taxon>Poaceae</taxon>
        <taxon>PACMAD clade</taxon>
        <taxon>Arundinoideae</taxon>
        <taxon>Arundineae</taxon>
        <taxon>Arundo</taxon>
    </lineage>
</organism>
<name>A0A0A8Y4I1_ARUDO</name>
<reference evidence="1" key="1">
    <citation type="submission" date="2014-09" db="EMBL/GenBank/DDBJ databases">
        <authorList>
            <person name="Magalhaes I.L.F."/>
            <person name="Oliveira U."/>
            <person name="Santos F.R."/>
            <person name="Vidigal T.H.D.A."/>
            <person name="Brescovit A.D."/>
            <person name="Santos A.J."/>
        </authorList>
    </citation>
    <scope>NUCLEOTIDE SEQUENCE</scope>
    <source>
        <tissue evidence="1">Shoot tissue taken approximately 20 cm above the soil surface</tissue>
    </source>
</reference>
<accession>A0A0A8Y4I1</accession>
<reference evidence="1" key="2">
    <citation type="journal article" date="2015" name="Data Brief">
        <title>Shoot transcriptome of the giant reed, Arundo donax.</title>
        <authorList>
            <person name="Barrero R.A."/>
            <person name="Guerrero F.D."/>
            <person name="Moolhuijzen P."/>
            <person name="Goolsby J.A."/>
            <person name="Tidwell J."/>
            <person name="Bellgard S.E."/>
            <person name="Bellgard M.I."/>
        </authorList>
    </citation>
    <scope>NUCLEOTIDE SEQUENCE</scope>
    <source>
        <tissue evidence="1">Shoot tissue taken approximately 20 cm above the soil surface</tissue>
    </source>
</reference>
<dbReference type="EMBL" id="GBRH01277525">
    <property type="protein sequence ID" value="JAD20370.1"/>
    <property type="molecule type" value="Transcribed_RNA"/>
</dbReference>
<dbReference type="AlphaFoldDB" id="A0A0A8Y4I1"/>
<protein>
    <submittedName>
        <fullName evidence="1">Uncharacterized protein</fullName>
    </submittedName>
</protein>
<evidence type="ECO:0000313" key="1">
    <source>
        <dbReference type="EMBL" id="JAD20370.1"/>
    </source>
</evidence>
<sequence length="46" mass="5333">MGSGNHPSLHHQLMIDAKGRVAMECLTRRNHIIDQIISCFLQFVWK</sequence>
<proteinExistence type="predicted"/>